<dbReference type="Gene3D" id="3.40.50.720">
    <property type="entry name" value="NAD(P)-binding Rossmann-like Domain"/>
    <property type="match status" value="1"/>
</dbReference>
<dbReference type="RefSeq" id="WP_263722948.1">
    <property type="nucleotide sequence ID" value="NZ_JAOWLA010000018.1"/>
</dbReference>
<evidence type="ECO:0000313" key="3">
    <source>
        <dbReference type="Proteomes" id="UP001652503"/>
    </source>
</evidence>
<dbReference type="Proteomes" id="UP001652503">
    <property type="component" value="Unassembled WGS sequence"/>
</dbReference>
<evidence type="ECO:0000259" key="1">
    <source>
        <dbReference type="Pfam" id="PF03446"/>
    </source>
</evidence>
<comment type="caution">
    <text evidence="2">The sequence shown here is derived from an EMBL/GenBank/DDBJ whole genome shotgun (WGS) entry which is preliminary data.</text>
</comment>
<protein>
    <submittedName>
        <fullName evidence="2">NAD(P)-binding domain-containing protein</fullName>
    </submittedName>
</protein>
<name>A0ABT2Z5J6_9RHOB</name>
<evidence type="ECO:0000313" key="2">
    <source>
        <dbReference type="EMBL" id="MCV2866415.1"/>
    </source>
</evidence>
<feature type="domain" description="6-phosphogluconate dehydrogenase NADP-binding" evidence="1">
    <location>
        <begin position="25"/>
        <end position="112"/>
    </location>
</feature>
<dbReference type="PANTHER" id="PTHR43580">
    <property type="entry name" value="OXIDOREDUCTASE GLYR1-RELATED"/>
    <property type="match status" value="1"/>
</dbReference>
<gene>
    <name evidence="2" type="ORF">OE647_16990</name>
</gene>
<sequence>MFALLSLRLRCGHSDREGEGGRMETIGVIGLGRMGAAIAQRLTAQGRAVLGWTRSGRTVEGVACAPDLGTLVSRSDTLILSLLDDVAVGEVLDELTTMTLAGKQIIDTSTVTP</sequence>
<keyword evidence="3" id="KW-1185">Reference proteome</keyword>
<reference evidence="2 3" key="1">
    <citation type="submission" date="2022-10" db="EMBL/GenBank/DDBJ databases">
        <title>Defluviimonas sp. nov., isolated from ocean surface water.</title>
        <authorList>
            <person name="He W."/>
            <person name="Wang L."/>
            <person name="Zhang D.-F."/>
        </authorList>
    </citation>
    <scope>NUCLEOTIDE SEQUENCE [LARGE SCALE GENOMIC DNA]</scope>
    <source>
        <strain evidence="2 3">WL0075</strain>
    </source>
</reference>
<proteinExistence type="predicted"/>
<dbReference type="PANTHER" id="PTHR43580:SF2">
    <property type="entry name" value="CYTOKINE-LIKE NUCLEAR FACTOR N-PAC"/>
    <property type="match status" value="1"/>
</dbReference>
<dbReference type="InterPro" id="IPR006115">
    <property type="entry name" value="6PGDH_NADP-bd"/>
</dbReference>
<accession>A0ABT2Z5J6</accession>
<dbReference type="SUPFAM" id="SSF51735">
    <property type="entry name" value="NAD(P)-binding Rossmann-fold domains"/>
    <property type="match status" value="1"/>
</dbReference>
<dbReference type="Pfam" id="PF03446">
    <property type="entry name" value="NAD_binding_2"/>
    <property type="match status" value="1"/>
</dbReference>
<dbReference type="EMBL" id="JAOWLA010000018">
    <property type="protein sequence ID" value="MCV2866415.1"/>
    <property type="molecule type" value="Genomic_DNA"/>
</dbReference>
<organism evidence="2 3">
    <name type="scientific">Albidovulum sediminicola</name>
    <dbReference type="NCBI Taxonomy" id="2984331"/>
    <lineage>
        <taxon>Bacteria</taxon>
        <taxon>Pseudomonadati</taxon>
        <taxon>Pseudomonadota</taxon>
        <taxon>Alphaproteobacteria</taxon>
        <taxon>Rhodobacterales</taxon>
        <taxon>Paracoccaceae</taxon>
        <taxon>Albidovulum</taxon>
    </lineage>
</organism>
<dbReference type="InterPro" id="IPR051265">
    <property type="entry name" value="HIBADH-related_NP60_sf"/>
</dbReference>
<dbReference type="InterPro" id="IPR036291">
    <property type="entry name" value="NAD(P)-bd_dom_sf"/>
</dbReference>